<dbReference type="Gene3D" id="1.25.40.10">
    <property type="entry name" value="Tetratricopeptide repeat domain"/>
    <property type="match status" value="2"/>
</dbReference>
<dbReference type="SUPFAM" id="SSF52540">
    <property type="entry name" value="P-loop containing nucleoside triphosphate hydrolases"/>
    <property type="match status" value="1"/>
</dbReference>
<proteinExistence type="predicted"/>
<dbReference type="GO" id="GO:0005794">
    <property type="term" value="C:Golgi apparatus"/>
    <property type="evidence" value="ECO:0007669"/>
    <property type="project" value="UniProtKB-ARBA"/>
</dbReference>
<dbReference type="SUPFAM" id="SSF48452">
    <property type="entry name" value="TPR-like"/>
    <property type="match status" value="1"/>
</dbReference>
<dbReference type="EMBL" id="UOGK01000163">
    <property type="protein sequence ID" value="VAX38856.1"/>
    <property type="molecule type" value="Genomic_DNA"/>
</dbReference>
<evidence type="ECO:0000313" key="2">
    <source>
        <dbReference type="EMBL" id="VAX38856.1"/>
    </source>
</evidence>
<dbReference type="AlphaFoldDB" id="A0A3B1D7J0"/>
<dbReference type="Gene3D" id="3.40.50.300">
    <property type="entry name" value="P-loop containing nucleotide triphosphate hydrolases"/>
    <property type="match status" value="1"/>
</dbReference>
<dbReference type="Pfam" id="PF13432">
    <property type="entry name" value="TPR_16"/>
    <property type="match status" value="2"/>
</dbReference>
<dbReference type="GO" id="GO:0008476">
    <property type="term" value="F:protein-tyrosine sulfotransferase activity"/>
    <property type="evidence" value="ECO:0007669"/>
    <property type="project" value="InterPro"/>
</dbReference>
<dbReference type="SMART" id="SM00028">
    <property type="entry name" value="TPR"/>
    <property type="match status" value="4"/>
</dbReference>
<dbReference type="Pfam" id="PF13469">
    <property type="entry name" value="Sulfotransfer_3"/>
    <property type="match status" value="1"/>
</dbReference>
<organism evidence="2">
    <name type="scientific">hydrothermal vent metagenome</name>
    <dbReference type="NCBI Taxonomy" id="652676"/>
    <lineage>
        <taxon>unclassified sequences</taxon>
        <taxon>metagenomes</taxon>
        <taxon>ecological metagenomes</taxon>
    </lineage>
</organism>
<dbReference type="InterPro" id="IPR011990">
    <property type="entry name" value="TPR-like_helical_dom_sf"/>
</dbReference>
<sequence length="466" mass="52634">LIKREPTDPGLHYHLALAQLARLDKSAALRAIREAIRLKRDVPDFYALLAIILRASNRLDDALIAVQQGIEIAPENIALIQALGDLYNIRGDIDKGIALVKPHIERAGDRSQFLVVLADLYLSANRHEDALEILKKAAAIPGLSGQPASWVHLHIGMVEEKLGQYDTAWRHYKIGNRYRGTVFHPDAHDALIDQGIRIWNAERLASLPRAKNRKAEQMVFIVGMPRSGTSLVEQILASHPDVYGGGELNFISGAGVELFTPTVKHPTVEALLDNLRQPVIDRQSQKTQKLMTVSAPRAKRFIDKLPQNFLHLGLIELLFPQARIINCLRDPRDVCLSCHTKLFGGGNSQPFSGDLTHLGRYYRAYDRKMEHWRRVSTLPIFSAVYEEGVQDLESYARQLVDFLGLPWDDACLRFWETKRDVITASTDQVRRPIYTSSIGRWRHFTDYLGPLFDALEMGPEAEWPPA</sequence>
<feature type="non-terminal residue" evidence="2">
    <location>
        <position position="1"/>
    </location>
</feature>
<dbReference type="InterPro" id="IPR026634">
    <property type="entry name" value="TPST-like"/>
</dbReference>
<accession>A0A3B1D7J0</accession>
<dbReference type="PANTHER" id="PTHR12788:SF10">
    <property type="entry name" value="PROTEIN-TYROSINE SULFOTRANSFERASE"/>
    <property type="match status" value="1"/>
</dbReference>
<protein>
    <submittedName>
        <fullName evidence="2">Uncharacterized protein</fullName>
    </submittedName>
</protein>
<dbReference type="InterPro" id="IPR019734">
    <property type="entry name" value="TPR_rpt"/>
</dbReference>
<gene>
    <name evidence="2" type="ORF">MNBD_PLANCTO03-1777</name>
</gene>
<dbReference type="PANTHER" id="PTHR12788">
    <property type="entry name" value="PROTEIN-TYROSINE SULFOTRANSFERASE 2"/>
    <property type="match status" value="1"/>
</dbReference>
<name>A0A3B1D7J0_9ZZZZ</name>
<evidence type="ECO:0000256" key="1">
    <source>
        <dbReference type="ARBA" id="ARBA00022679"/>
    </source>
</evidence>
<keyword evidence="1" id="KW-0808">Transferase</keyword>
<reference evidence="2" key="1">
    <citation type="submission" date="2018-06" db="EMBL/GenBank/DDBJ databases">
        <authorList>
            <person name="Zhirakovskaya E."/>
        </authorList>
    </citation>
    <scope>NUCLEOTIDE SEQUENCE</scope>
</reference>
<dbReference type="InterPro" id="IPR027417">
    <property type="entry name" value="P-loop_NTPase"/>
</dbReference>